<evidence type="ECO:0000256" key="1">
    <source>
        <dbReference type="ARBA" id="ARBA00023015"/>
    </source>
</evidence>
<evidence type="ECO:0000256" key="3">
    <source>
        <dbReference type="ARBA" id="ARBA00023163"/>
    </source>
</evidence>
<dbReference type="PROSITE" id="PS51464">
    <property type="entry name" value="SIS"/>
    <property type="match status" value="1"/>
</dbReference>
<sequence length="266" mass="30521">MTILQAFEERDAFTETEVAIIDYLQVHFQSIDSLTISQLAKDTFTSNASIIRLCHKLDFQGFRDFRLALVAELTSSRYLDKEVDFTHAFQEESSQAIVNGLFSLYKNTMDQVQSLLSLDQLEKMAEQIKVADRLFLFGYGDVKLTLKSFINKLVKINYFPILATENDEEHRIITHLKAGDVALFVSYSGNNEEMLSQAQQLRRQGVIIQVITANQKSPLIAWSSSHLMIPDMEKDDKVGTFYSQLAFDYLLNVIYTILYQSRKSLK</sequence>
<dbReference type="Gene3D" id="1.10.10.10">
    <property type="entry name" value="Winged helix-like DNA-binding domain superfamily/Winged helix DNA-binding domain"/>
    <property type="match status" value="1"/>
</dbReference>
<dbReference type="CDD" id="cd05013">
    <property type="entry name" value="SIS_RpiR"/>
    <property type="match status" value="1"/>
</dbReference>
<feature type="domain" description="HTH rpiR-type" evidence="4">
    <location>
        <begin position="1"/>
        <end position="76"/>
    </location>
</feature>
<dbReference type="PROSITE" id="PS51071">
    <property type="entry name" value="HTH_RPIR"/>
    <property type="match status" value="1"/>
</dbReference>
<dbReference type="SUPFAM" id="SSF53697">
    <property type="entry name" value="SIS domain"/>
    <property type="match status" value="1"/>
</dbReference>
<dbReference type="EMBL" id="LZDD01000003">
    <property type="protein sequence ID" value="OJF71310.1"/>
    <property type="molecule type" value="Genomic_DNA"/>
</dbReference>
<evidence type="ECO:0000313" key="6">
    <source>
        <dbReference type="EMBL" id="OJF71310.1"/>
    </source>
</evidence>
<dbReference type="GO" id="GO:0097367">
    <property type="term" value="F:carbohydrate derivative binding"/>
    <property type="evidence" value="ECO:0007669"/>
    <property type="project" value="InterPro"/>
</dbReference>
<dbReference type="GO" id="GO:0003700">
    <property type="term" value="F:DNA-binding transcription factor activity"/>
    <property type="evidence" value="ECO:0007669"/>
    <property type="project" value="InterPro"/>
</dbReference>
<dbReference type="Pfam" id="PF01418">
    <property type="entry name" value="HTH_6"/>
    <property type="match status" value="1"/>
</dbReference>
<evidence type="ECO:0000256" key="2">
    <source>
        <dbReference type="ARBA" id="ARBA00023125"/>
    </source>
</evidence>
<gene>
    <name evidence="6" type="ORF">A9Q68_08935</name>
</gene>
<name>A0A1L8MKL4_9STRE</name>
<dbReference type="PANTHER" id="PTHR30514">
    <property type="entry name" value="GLUCOKINASE"/>
    <property type="match status" value="1"/>
</dbReference>
<dbReference type="InterPro" id="IPR000281">
    <property type="entry name" value="HTH_RpiR"/>
</dbReference>
<dbReference type="Gene3D" id="3.40.50.10490">
    <property type="entry name" value="Glucose-6-phosphate isomerase like protein, domain 1"/>
    <property type="match status" value="1"/>
</dbReference>
<dbReference type="OrthoDB" id="3684496at2"/>
<keyword evidence="3" id="KW-0804">Transcription</keyword>
<dbReference type="InterPro" id="IPR035472">
    <property type="entry name" value="RpiR-like_SIS"/>
</dbReference>
<proteinExistence type="predicted"/>
<dbReference type="AlphaFoldDB" id="A0A1L8MKL4"/>
<protein>
    <recommendedName>
        <fullName evidence="8">RpiR family transcriptional regulator</fullName>
    </recommendedName>
</protein>
<reference evidence="7" key="1">
    <citation type="submission" date="2016-06" db="EMBL/GenBank/DDBJ databases">
        <authorList>
            <person name="de Vries S.P.W."/>
            <person name="Hadjirin N.F."/>
            <person name="Lay E.M."/>
            <person name="Zadoks R.N."/>
            <person name="Peacock S.J."/>
            <person name="Parkhill J."/>
            <person name="Grant A.J."/>
            <person name="Mcdougall S."/>
            <person name="Holmes M.A."/>
        </authorList>
    </citation>
    <scope>NUCLEOTIDE SEQUENCE [LARGE SCALE GENOMIC DNA]</scope>
    <source>
        <strain evidence="7">NZ1587</strain>
    </source>
</reference>
<dbReference type="GO" id="GO:0003677">
    <property type="term" value="F:DNA binding"/>
    <property type="evidence" value="ECO:0007669"/>
    <property type="project" value="UniProtKB-KW"/>
</dbReference>
<dbReference type="Pfam" id="PF01380">
    <property type="entry name" value="SIS"/>
    <property type="match status" value="1"/>
</dbReference>
<dbReference type="STRING" id="1856638.A9Q68_08935"/>
<evidence type="ECO:0000259" key="4">
    <source>
        <dbReference type="PROSITE" id="PS51071"/>
    </source>
</evidence>
<organism evidence="6 7">
    <name type="scientific">Streptococcus bovimastitidis</name>
    <dbReference type="NCBI Taxonomy" id="1856638"/>
    <lineage>
        <taxon>Bacteria</taxon>
        <taxon>Bacillati</taxon>
        <taxon>Bacillota</taxon>
        <taxon>Bacilli</taxon>
        <taxon>Lactobacillales</taxon>
        <taxon>Streptococcaceae</taxon>
        <taxon>Streptococcus</taxon>
    </lineage>
</organism>
<feature type="domain" description="SIS" evidence="5">
    <location>
        <begin position="124"/>
        <end position="264"/>
    </location>
</feature>
<keyword evidence="2" id="KW-0238">DNA-binding</keyword>
<dbReference type="InterPro" id="IPR047640">
    <property type="entry name" value="RpiR-like"/>
</dbReference>
<keyword evidence="7" id="KW-1185">Reference proteome</keyword>
<evidence type="ECO:0008006" key="8">
    <source>
        <dbReference type="Google" id="ProtNLM"/>
    </source>
</evidence>
<dbReference type="InterPro" id="IPR046348">
    <property type="entry name" value="SIS_dom_sf"/>
</dbReference>
<evidence type="ECO:0000313" key="7">
    <source>
        <dbReference type="Proteomes" id="UP000182015"/>
    </source>
</evidence>
<dbReference type="InterPro" id="IPR036388">
    <property type="entry name" value="WH-like_DNA-bd_sf"/>
</dbReference>
<dbReference type="PANTHER" id="PTHR30514:SF1">
    <property type="entry name" value="HTH-TYPE TRANSCRIPTIONAL REGULATOR HEXR-RELATED"/>
    <property type="match status" value="1"/>
</dbReference>
<dbReference type="InterPro" id="IPR001347">
    <property type="entry name" value="SIS_dom"/>
</dbReference>
<dbReference type="RefSeq" id="WP_071794374.1">
    <property type="nucleotide sequence ID" value="NZ_LZDD01000003.1"/>
</dbReference>
<comment type="caution">
    <text evidence="6">The sequence shown here is derived from an EMBL/GenBank/DDBJ whole genome shotgun (WGS) entry which is preliminary data.</text>
</comment>
<accession>A0A1L8MKL4</accession>
<dbReference type="SUPFAM" id="SSF46689">
    <property type="entry name" value="Homeodomain-like"/>
    <property type="match status" value="1"/>
</dbReference>
<keyword evidence="1" id="KW-0805">Transcription regulation</keyword>
<evidence type="ECO:0000259" key="5">
    <source>
        <dbReference type="PROSITE" id="PS51464"/>
    </source>
</evidence>
<dbReference type="Proteomes" id="UP000182015">
    <property type="component" value="Unassembled WGS sequence"/>
</dbReference>
<dbReference type="InterPro" id="IPR009057">
    <property type="entry name" value="Homeodomain-like_sf"/>
</dbReference>
<dbReference type="GO" id="GO:1901135">
    <property type="term" value="P:carbohydrate derivative metabolic process"/>
    <property type="evidence" value="ECO:0007669"/>
    <property type="project" value="InterPro"/>
</dbReference>